<gene>
    <name evidence="2" type="ORF">FEK34_01880</name>
</gene>
<name>A0A5R8P0W9_9NOCA</name>
<dbReference type="EMBL" id="VBUT01000001">
    <property type="protein sequence ID" value="TLF82514.1"/>
    <property type="molecule type" value="Genomic_DNA"/>
</dbReference>
<dbReference type="Gene3D" id="3.10.450.50">
    <property type="match status" value="1"/>
</dbReference>
<evidence type="ECO:0000313" key="3">
    <source>
        <dbReference type="Proteomes" id="UP000306378"/>
    </source>
</evidence>
<dbReference type="Pfam" id="PF12680">
    <property type="entry name" value="SnoaL_2"/>
    <property type="match status" value="1"/>
</dbReference>
<dbReference type="SUPFAM" id="SSF54427">
    <property type="entry name" value="NTF2-like"/>
    <property type="match status" value="1"/>
</dbReference>
<dbReference type="InterPro" id="IPR037401">
    <property type="entry name" value="SnoaL-like"/>
</dbReference>
<evidence type="ECO:0000313" key="2">
    <source>
        <dbReference type="EMBL" id="TLF82514.1"/>
    </source>
</evidence>
<organism evidence="2 3">
    <name type="scientific">Nocardia cyriacigeorgica</name>
    <dbReference type="NCBI Taxonomy" id="135487"/>
    <lineage>
        <taxon>Bacteria</taxon>
        <taxon>Bacillati</taxon>
        <taxon>Actinomycetota</taxon>
        <taxon>Actinomycetes</taxon>
        <taxon>Mycobacteriales</taxon>
        <taxon>Nocardiaceae</taxon>
        <taxon>Nocardia</taxon>
    </lineage>
</organism>
<dbReference type="InterPro" id="IPR032710">
    <property type="entry name" value="NTF2-like_dom_sf"/>
</dbReference>
<reference evidence="2 3" key="1">
    <citation type="submission" date="2019-05" db="EMBL/GenBank/DDBJ databases">
        <title>Genomes sequences of two Nocardia cyriacigeorgica environmental isolates, type strains Nocardia asteroides ATCC 19247 and Nocardia cyriacigeorgica DSM 44484.</title>
        <authorList>
            <person name="Vautrin F."/>
            <person name="Bergeron E."/>
            <person name="Dubost A."/>
            <person name="Abrouk D."/>
            <person name="Rodriguez Nava V."/>
            <person name="Pujic P."/>
        </authorList>
    </citation>
    <scope>NUCLEOTIDE SEQUENCE [LARGE SCALE GENOMIC DNA]</scope>
    <source>
        <strain evidence="2 3">EML 446</strain>
    </source>
</reference>
<dbReference type="RefSeq" id="WP_138446115.1">
    <property type="nucleotide sequence ID" value="NZ_VBUT01000001.1"/>
</dbReference>
<dbReference type="Proteomes" id="UP000306378">
    <property type="component" value="Unassembled WGS sequence"/>
</dbReference>
<evidence type="ECO:0000259" key="1">
    <source>
        <dbReference type="Pfam" id="PF12680"/>
    </source>
</evidence>
<dbReference type="AlphaFoldDB" id="A0A5R8P0W9"/>
<feature type="domain" description="SnoaL-like" evidence="1">
    <location>
        <begin position="15"/>
        <end position="112"/>
    </location>
</feature>
<comment type="caution">
    <text evidence="2">The sequence shown here is derived from an EMBL/GenBank/DDBJ whole genome shotgun (WGS) entry which is preliminary data.</text>
</comment>
<accession>A0A5R8P0W9</accession>
<sequence>MVSSHSSTVADLLATYIAMWNERDTLTRQRIGAGLFTADARYVDPTVSARGVAAIDAHVVTWQEQFPGMVFTIGAVHSHHDVAHFGWSFGPPGGSPVGSGSDTVTIADGRLATVYGFFD</sequence>
<proteinExistence type="predicted"/>
<protein>
    <submittedName>
        <fullName evidence="2">Nuclear transport factor 2 family protein</fullName>
    </submittedName>
</protein>